<dbReference type="AlphaFoldDB" id="A0A1R0GT99"/>
<name>A0A1R0GT99_9FUNG</name>
<reference evidence="1 2" key="1">
    <citation type="journal article" date="2016" name="Mol. Biol. Evol.">
        <title>Genome-Wide Survey of Gut Fungi (Harpellales) Reveals the First Horizontally Transferred Ubiquitin Gene from a Mosquito Host.</title>
        <authorList>
            <person name="Wang Y."/>
            <person name="White M.M."/>
            <person name="Kvist S."/>
            <person name="Moncalvo J.M."/>
        </authorList>
    </citation>
    <scope>NUCLEOTIDE SEQUENCE [LARGE SCALE GENOMIC DNA]</scope>
    <source>
        <strain evidence="1 2">ALG-7-W6</strain>
    </source>
</reference>
<keyword evidence="2" id="KW-1185">Reference proteome</keyword>
<dbReference type="EMBL" id="LSSL01003757">
    <property type="protein sequence ID" value="OLY80120.1"/>
    <property type="molecule type" value="Genomic_DNA"/>
</dbReference>
<proteinExistence type="predicted"/>
<protein>
    <submittedName>
        <fullName evidence="1">Uncharacterized protein</fullName>
    </submittedName>
</protein>
<organism evidence="1 2">
    <name type="scientific">Smittium mucronatum</name>
    <dbReference type="NCBI Taxonomy" id="133383"/>
    <lineage>
        <taxon>Eukaryota</taxon>
        <taxon>Fungi</taxon>
        <taxon>Fungi incertae sedis</taxon>
        <taxon>Zoopagomycota</taxon>
        <taxon>Kickxellomycotina</taxon>
        <taxon>Harpellomycetes</taxon>
        <taxon>Harpellales</taxon>
        <taxon>Legeriomycetaceae</taxon>
        <taxon>Smittium</taxon>
    </lineage>
</organism>
<gene>
    <name evidence="1" type="ORF">AYI68_g5790</name>
</gene>
<evidence type="ECO:0000313" key="2">
    <source>
        <dbReference type="Proteomes" id="UP000187455"/>
    </source>
</evidence>
<sequence length="143" mass="15667">MYSARASPTFSKNSSIPLPVTDDTPTTCNWLEFIYDSSCNKTACWNDSKSLSHSTAVSCDTISVLLNTSTKGSCVLFNQTYLQAYNMFDMNVIGFSVRIVSTTYAITVGYVDAKDSVIIEPDADHVKISICPGVSIITFLYTI</sequence>
<evidence type="ECO:0000313" key="1">
    <source>
        <dbReference type="EMBL" id="OLY80120.1"/>
    </source>
</evidence>
<dbReference type="OrthoDB" id="10584804at2759"/>
<accession>A0A1R0GT99</accession>
<comment type="caution">
    <text evidence="1">The sequence shown here is derived from an EMBL/GenBank/DDBJ whole genome shotgun (WGS) entry which is preliminary data.</text>
</comment>
<dbReference type="Proteomes" id="UP000187455">
    <property type="component" value="Unassembled WGS sequence"/>
</dbReference>